<proteinExistence type="predicted"/>
<evidence type="ECO:0000313" key="2">
    <source>
        <dbReference type="EMBL" id="KDP41724.1"/>
    </source>
</evidence>
<evidence type="ECO:0000313" key="3">
    <source>
        <dbReference type="Proteomes" id="UP000027138"/>
    </source>
</evidence>
<organism evidence="2 3">
    <name type="scientific">Jatropha curcas</name>
    <name type="common">Barbados nut</name>
    <dbReference type="NCBI Taxonomy" id="180498"/>
    <lineage>
        <taxon>Eukaryota</taxon>
        <taxon>Viridiplantae</taxon>
        <taxon>Streptophyta</taxon>
        <taxon>Embryophyta</taxon>
        <taxon>Tracheophyta</taxon>
        <taxon>Spermatophyta</taxon>
        <taxon>Magnoliopsida</taxon>
        <taxon>eudicotyledons</taxon>
        <taxon>Gunneridae</taxon>
        <taxon>Pentapetalae</taxon>
        <taxon>rosids</taxon>
        <taxon>fabids</taxon>
        <taxon>Malpighiales</taxon>
        <taxon>Euphorbiaceae</taxon>
        <taxon>Crotonoideae</taxon>
        <taxon>Jatropheae</taxon>
        <taxon>Jatropha</taxon>
    </lineage>
</organism>
<keyword evidence="3" id="KW-1185">Reference proteome</keyword>
<accession>A0A067LCE3</accession>
<gene>
    <name evidence="2" type="ORF">JCGZ_26742</name>
</gene>
<evidence type="ECO:0000256" key="1">
    <source>
        <dbReference type="SAM" id="MobiDB-lite"/>
    </source>
</evidence>
<protein>
    <submittedName>
        <fullName evidence="2">Uncharacterized protein</fullName>
    </submittedName>
</protein>
<dbReference type="EMBL" id="KK914317">
    <property type="protein sequence ID" value="KDP41724.1"/>
    <property type="molecule type" value="Genomic_DNA"/>
</dbReference>
<sequence>MGLVAGGRLAVWREAARAGWRAVDLLSLASHTEIDAGKKKRKEKKRKEKKRKEKKRKEKKRKKERKKKRKKGGGGGGAVVGWRWRRNGG</sequence>
<feature type="region of interest" description="Disordered" evidence="1">
    <location>
        <begin position="31"/>
        <end position="89"/>
    </location>
</feature>
<dbReference type="AlphaFoldDB" id="A0A067LCE3"/>
<name>A0A067LCE3_JATCU</name>
<feature type="compositionally biased region" description="Basic residues" evidence="1">
    <location>
        <begin position="38"/>
        <end position="72"/>
    </location>
</feature>
<dbReference type="Proteomes" id="UP000027138">
    <property type="component" value="Unassembled WGS sequence"/>
</dbReference>
<reference evidence="2 3" key="1">
    <citation type="journal article" date="2014" name="PLoS ONE">
        <title>Global Analysis of Gene Expression Profiles in Physic Nut (Jatropha curcas L.) Seedlings Exposed to Salt Stress.</title>
        <authorList>
            <person name="Zhang L."/>
            <person name="Zhang C."/>
            <person name="Wu P."/>
            <person name="Chen Y."/>
            <person name="Li M."/>
            <person name="Jiang H."/>
            <person name="Wu G."/>
        </authorList>
    </citation>
    <scope>NUCLEOTIDE SEQUENCE [LARGE SCALE GENOMIC DNA]</scope>
    <source>
        <strain evidence="3">cv. GZQX0401</strain>
        <tissue evidence="2">Young leaves</tissue>
    </source>
</reference>